<dbReference type="PROSITE" id="PS50151">
    <property type="entry name" value="UVR"/>
    <property type="match status" value="1"/>
</dbReference>
<dbReference type="Pfam" id="PF02151">
    <property type="entry name" value="UVR"/>
    <property type="match status" value="1"/>
</dbReference>
<name>A0ABS8FWA9_9FIRM</name>
<dbReference type="Proteomes" id="UP001198151">
    <property type="component" value="Unassembled WGS sequence"/>
</dbReference>
<proteinExistence type="predicted"/>
<feature type="domain" description="UVR" evidence="1">
    <location>
        <begin position="81"/>
        <end position="116"/>
    </location>
</feature>
<comment type="caution">
    <text evidence="2">The sequence shown here is derived from an EMBL/GenBank/DDBJ whole genome shotgun (WGS) entry which is preliminary data.</text>
</comment>
<organism evidence="2 3">
    <name type="scientific">Ruminococcus turbiniformis</name>
    <dbReference type="NCBI Taxonomy" id="2881258"/>
    <lineage>
        <taxon>Bacteria</taxon>
        <taxon>Bacillati</taxon>
        <taxon>Bacillota</taxon>
        <taxon>Clostridia</taxon>
        <taxon>Eubacteriales</taxon>
        <taxon>Oscillospiraceae</taxon>
        <taxon>Ruminococcus</taxon>
    </lineage>
</organism>
<dbReference type="RefSeq" id="WP_227707050.1">
    <property type="nucleotide sequence ID" value="NZ_JAJEQX010000007.1"/>
</dbReference>
<dbReference type="InterPro" id="IPR001943">
    <property type="entry name" value="UVR_dom"/>
</dbReference>
<gene>
    <name evidence="2" type="ORF">LKD70_05580</name>
</gene>
<accession>A0ABS8FWA9</accession>
<dbReference type="InterPro" id="IPR036876">
    <property type="entry name" value="UVR_dom_sf"/>
</dbReference>
<dbReference type="EMBL" id="JAJEQX010000007">
    <property type="protein sequence ID" value="MCC2253909.1"/>
    <property type="molecule type" value="Genomic_DNA"/>
</dbReference>
<sequence length="122" mass="13992">MKCQFCGRDHVDRVFYINWMGTVYQVPVCAGCLDKMWQQASAAGKTEEFKSYTGWWPGKQEPRRLGDRAFPELAVPGLINRRKLKALKARLTEAAEQEDYEEAARLRDDIAVIEREVCAHGN</sequence>
<keyword evidence="3" id="KW-1185">Reference proteome</keyword>
<evidence type="ECO:0000313" key="2">
    <source>
        <dbReference type="EMBL" id="MCC2253909.1"/>
    </source>
</evidence>
<reference evidence="2 3" key="1">
    <citation type="submission" date="2021-10" db="EMBL/GenBank/DDBJ databases">
        <title>Anaerobic single-cell dispensing facilitates the cultivation of human gut bacteria.</title>
        <authorList>
            <person name="Afrizal A."/>
        </authorList>
    </citation>
    <scope>NUCLEOTIDE SEQUENCE [LARGE SCALE GENOMIC DNA]</scope>
    <source>
        <strain evidence="2 3">CLA-AA-H200</strain>
    </source>
</reference>
<dbReference type="SUPFAM" id="SSF46600">
    <property type="entry name" value="C-terminal UvrC-binding domain of UvrB"/>
    <property type="match status" value="1"/>
</dbReference>
<protein>
    <submittedName>
        <fullName evidence="2">UvrB/UvrC motif-containing protein</fullName>
    </submittedName>
</protein>
<evidence type="ECO:0000259" key="1">
    <source>
        <dbReference type="PROSITE" id="PS50151"/>
    </source>
</evidence>
<evidence type="ECO:0000313" key="3">
    <source>
        <dbReference type="Proteomes" id="UP001198151"/>
    </source>
</evidence>